<accession>A0A6A5RYJ0</accession>
<keyword evidence="4" id="KW-0418">Kinase</keyword>
<dbReference type="EMBL" id="ML978957">
    <property type="protein sequence ID" value="KAF1933451.1"/>
    <property type="molecule type" value="Genomic_DNA"/>
</dbReference>
<dbReference type="GeneID" id="54347746"/>
<dbReference type="InterPro" id="IPR000719">
    <property type="entry name" value="Prot_kinase_dom"/>
</dbReference>
<dbReference type="GO" id="GO:0005524">
    <property type="term" value="F:ATP binding"/>
    <property type="evidence" value="ECO:0007669"/>
    <property type="project" value="UniProtKB-KW"/>
</dbReference>
<proteinExistence type="predicted"/>
<keyword evidence="2" id="KW-0808">Transferase</keyword>
<gene>
    <name evidence="7" type="ORF">M421DRAFT_395449</name>
</gene>
<dbReference type="Gene3D" id="1.10.510.10">
    <property type="entry name" value="Transferase(Phosphotransferase) domain 1"/>
    <property type="match status" value="1"/>
</dbReference>
<keyword evidence="3" id="KW-0547">Nucleotide-binding</keyword>
<dbReference type="SUPFAM" id="SSF56112">
    <property type="entry name" value="Protein kinase-like (PK-like)"/>
    <property type="match status" value="1"/>
</dbReference>
<keyword evidence="8" id="KW-1185">Reference proteome</keyword>
<feature type="domain" description="Protein kinase" evidence="6">
    <location>
        <begin position="1"/>
        <end position="298"/>
    </location>
</feature>
<reference evidence="7" key="1">
    <citation type="journal article" date="2020" name="Stud. Mycol.">
        <title>101 Dothideomycetes genomes: a test case for predicting lifestyles and emergence of pathogens.</title>
        <authorList>
            <person name="Haridas S."/>
            <person name="Albert R."/>
            <person name="Binder M."/>
            <person name="Bloem J."/>
            <person name="Labutti K."/>
            <person name="Salamov A."/>
            <person name="Andreopoulos B."/>
            <person name="Baker S."/>
            <person name="Barry K."/>
            <person name="Bills G."/>
            <person name="Bluhm B."/>
            <person name="Cannon C."/>
            <person name="Castanera R."/>
            <person name="Culley D."/>
            <person name="Daum C."/>
            <person name="Ezra D."/>
            <person name="Gonzalez J."/>
            <person name="Henrissat B."/>
            <person name="Kuo A."/>
            <person name="Liang C."/>
            <person name="Lipzen A."/>
            <person name="Lutzoni F."/>
            <person name="Magnuson J."/>
            <person name="Mondo S."/>
            <person name="Nolan M."/>
            <person name="Ohm R."/>
            <person name="Pangilinan J."/>
            <person name="Park H.-J."/>
            <person name="Ramirez L."/>
            <person name="Alfaro M."/>
            <person name="Sun H."/>
            <person name="Tritt A."/>
            <person name="Yoshinaga Y."/>
            <person name="Zwiers L.-H."/>
            <person name="Turgeon B."/>
            <person name="Goodwin S."/>
            <person name="Spatafora J."/>
            <person name="Crous P."/>
            <person name="Grigoriev I."/>
        </authorList>
    </citation>
    <scope>NUCLEOTIDE SEQUENCE</scope>
    <source>
        <strain evidence="7">CBS 183.55</strain>
    </source>
</reference>
<evidence type="ECO:0000256" key="1">
    <source>
        <dbReference type="ARBA" id="ARBA00022527"/>
    </source>
</evidence>
<dbReference type="RefSeq" id="XP_033453699.1">
    <property type="nucleotide sequence ID" value="XM_033590091.1"/>
</dbReference>
<name>A0A6A5RYJ0_9PLEO</name>
<keyword evidence="1" id="KW-0723">Serine/threonine-protein kinase</keyword>
<dbReference type="GO" id="GO:0004674">
    <property type="term" value="F:protein serine/threonine kinase activity"/>
    <property type="evidence" value="ECO:0007669"/>
    <property type="project" value="UniProtKB-KW"/>
</dbReference>
<evidence type="ECO:0000256" key="4">
    <source>
        <dbReference type="ARBA" id="ARBA00022777"/>
    </source>
</evidence>
<dbReference type="OrthoDB" id="5979581at2759"/>
<dbReference type="Pfam" id="PF00069">
    <property type="entry name" value="Pkinase"/>
    <property type="match status" value="1"/>
</dbReference>
<dbReference type="AlphaFoldDB" id="A0A6A5RYJ0"/>
<dbReference type="Proteomes" id="UP000800082">
    <property type="component" value="Unassembled WGS sequence"/>
</dbReference>
<dbReference type="InterPro" id="IPR011009">
    <property type="entry name" value="Kinase-like_dom_sf"/>
</dbReference>
<dbReference type="PANTHER" id="PTHR45646">
    <property type="entry name" value="SERINE/THREONINE-PROTEIN KINASE DOA-RELATED"/>
    <property type="match status" value="1"/>
</dbReference>
<dbReference type="PROSITE" id="PS50011">
    <property type="entry name" value="PROTEIN_KINASE_DOM"/>
    <property type="match status" value="1"/>
</dbReference>
<evidence type="ECO:0000256" key="2">
    <source>
        <dbReference type="ARBA" id="ARBA00022679"/>
    </source>
</evidence>
<evidence type="ECO:0000313" key="7">
    <source>
        <dbReference type="EMBL" id="KAF1933451.1"/>
    </source>
</evidence>
<evidence type="ECO:0000256" key="5">
    <source>
        <dbReference type="ARBA" id="ARBA00022840"/>
    </source>
</evidence>
<sequence length="306" mass="35124">MSELRAALLHGSPWQETKFPARDFEIVSDEYLLMEESLDISSKVLFAFEEIDIYRHFSRQNSSHPGYRHVRTALDAFRISRAGGDYQCLVQKPVWDSFSEIVHTDIKAAETFIELDDEEVLDGFVEGEMRYPGPRKLGNRLVYVSCMFGMPDRWGSFVPGNFGGAVEGEEMQTHDAQPDVYRYPEVMLKTEWTYPADIWNVGAMDLYENKHLFYGSYPDGRGYKTAAHLAEVVARLGPPPRDLLERGLRSKYSSTKTSCEITLAGQEQYDSLGFVRCMLQWRPKNRVTAKQVLDHPWLKAPKSMEL</sequence>
<evidence type="ECO:0000256" key="3">
    <source>
        <dbReference type="ARBA" id="ARBA00022741"/>
    </source>
</evidence>
<dbReference type="PANTHER" id="PTHR45646:SF11">
    <property type="entry name" value="SERINE_THREONINE-PROTEIN KINASE DOA"/>
    <property type="match status" value="1"/>
</dbReference>
<evidence type="ECO:0000313" key="8">
    <source>
        <dbReference type="Proteomes" id="UP000800082"/>
    </source>
</evidence>
<evidence type="ECO:0000259" key="6">
    <source>
        <dbReference type="PROSITE" id="PS50011"/>
    </source>
</evidence>
<organism evidence="7 8">
    <name type="scientific">Didymella exigua CBS 183.55</name>
    <dbReference type="NCBI Taxonomy" id="1150837"/>
    <lineage>
        <taxon>Eukaryota</taxon>
        <taxon>Fungi</taxon>
        <taxon>Dikarya</taxon>
        <taxon>Ascomycota</taxon>
        <taxon>Pezizomycotina</taxon>
        <taxon>Dothideomycetes</taxon>
        <taxon>Pleosporomycetidae</taxon>
        <taxon>Pleosporales</taxon>
        <taxon>Pleosporineae</taxon>
        <taxon>Didymellaceae</taxon>
        <taxon>Didymella</taxon>
    </lineage>
</organism>
<dbReference type="InterPro" id="IPR051175">
    <property type="entry name" value="CLK_kinases"/>
</dbReference>
<protein>
    <recommendedName>
        <fullName evidence="6">Protein kinase domain-containing protein</fullName>
    </recommendedName>
</protein>
<dbReference type="GO" id="GO:0043484">
    <property type="term" value="P:regulation of RNA splicing"/>
    <property type="evidence" value="ECO:0007669"/>
    <property type="project" value="TreeGrafter"/>
</dbReference>
<keyword evidence="5" id="KW-0067">ATP-binding</keyword>
<dbReference type="GO" id="GO:0005634">
    <property type="term" value="C:nucleus"/>
    <property type="evidence" value="ECO:0007669"/>
    <property type="project" value="TreeGrafter"/>
</dbReference>